<dbReference type="InterPro" id="IPR006015">
    <property type="entry name" value="Universal_stress_UspA"/>
</dbReference>
<dbReference type="Proteomes" id="UP000190061">
    <property type="component" value="Unassembled WGS sequence"/>
</dbReference>
<accession>A0A1T4LP98</accession>
<keyword evidence="4" id="KW-1185">Reference proteome</keyword>
<dbReference type="Gene3D" id="3.40.50.12370">
    <property type="match status" value="1"/>
</dbReference>
<dbReference type="InterPro" id="IPR006016">
    <property type="entry name" value="UspA"/>
</dbReference>
<gene>
    <name evidence="3" type="ORF">SAMN02745674_00092</name>
</gene>
<dbReference type="SUPFAM" id="SSF52402">
    <property type="entry name" value="Adenine nucleotide alpha hydrolases-like"/>
    <property type="match status" value="2"/>
</dbReference>
<evidence type="ECO:0000259" key="2">
    <source>
        <dbReference type="Pfam" id="PF00582"/>
    </source>
</evidence>
<dbReference type="AlphaFoldDB" id="A0A1T4LP98"/>
<evidence type="ECO:0000256" key="1">
    <source>
        <dbReference type="ARBA" id="ARBA00008791"/>
    </source>
</evidence>
<sequence length="291" mass="31788">MNTPHPYIKTDGRVLAAIDESAYTDSVCSHAAWAAQRLGAPLEFVHVLGRQEQPPRIDLSGNLGLGEREQLLEELSDLDERRGKLAQERGRLLLQHARGRATEAGVADADTRMRHGALVDNLVEVESDVRLFVIGKRGDHADFAKGHLGSQLERVVRGVHRPLLVASRQFRPIRRVLVAFDGSATTRKCVEMVAASPLCKGLDIHVVMAGDRQAPGDLEWATGVLASAGFDPTVRFVQGEPEEVISGYVASESVDLLVMGAYGHSRIRQLIVGSTTTAMLRNCRIPVLLLR</sequence>
<dbReference type="EMBL" id="FUXP01000001">
    <property type="protein sequence ID" value="SJZ56348.1"/>
    <property type="molecule type" value="Genomic_DNA"/>
</dbReference>
<feature type="domain" description="UspA" evidence="2">
    <location>
        <begin position="13"/>
        <end position="165"/>
    </location>
</feature>
<proteinExistence type="inferred from homology"/>
<comment type="similarity">
    <text evidence="1">Belongs to the universal stress protein A family.</text>
</comment>
<dbReference type="CDD" id="cd00293">
    <property type="entry name" value="USP-like"/>
    <property type="match status" value="2"/>
</dbReference>
<protein>
    <submittedName>
        <fullName evidence="3">Nucleotide-binding universal stress protein, UspA family</fullName>
    </submittedName>
</protein>
<dbReference type="OrthoDB" id="9804721at2"/>
<dbReference type="Pfam" id="PF00582">
    <property type="entry name" value="Usp"/>
    <property type="match status" value="2"/>
</dbReference>
<name>A0A1T4LP98_9GAMM</name>
<dbReference type="PRINTS" id="PR01438">
    <property type="entry name" value="UNVRSLSTRESS"/>
</dbReference>
<reference evidence="3 4" key="1">
    <citation type="submission" date="2017-02" db="EMBL/GenBank/DDBJ databases">
        <authorList>
            <person name="Peterson S.W."/>
        </authorList>
    </citation>
    <scope>NUCLEOTIDE SEQUENCE [LARGE SCALE GENOMIC DNA]</scope>
    <source>
        <strain evidence="3 4">DSM 21749</strain>
    </source>
</reference>
<dbReference type="PANTHER" id="PTHR46268:SF15">
    <property type="entry name" value="UNIVERSAL STRESS PROTEIN HP_0031"/>
    <property type="match status" value="1"/>
</dbReference>
<dbReference type="RefSeq" id="WP_078756759.1">
    <property type="nucleotide sequence ID" value="NZ_FUXP01000001.1"/>
</dbReference>
<dbReference type="STRING" id="1122188.SAMN02745674_00092"/>
<feature type="domain" description="UspA" evidence="2">
    <location>
        <begin position="173"/>
        <end position="291"/>
    </location>
</feature>
<evidence type="ECO:0000313" key="4">
    <source>
        <dbReference type="Proteomes" id="UP000190061"/>
    </source>
</evidence>
<evidence type="ECO:0000313" key="3">
    <source>
        <dbReference type="EMBL" id="SJZ56348.1"/>
    </source>
</evidence>
<dbReference type="PANTHER" id="PTHR46268">
    <property type="entry name" value="STRESS RESPONSE PROTEIN NHAX"/>
    <property type="match status" value="1"/>
</dbReference>
<organism evidence="3 4">
    <name type="scientific">Lysobacter spongiicola DSM 21749</name>
    <dbReference type="NCBI Taxonomy" id="1122188"/>
    <lineage>
        <taxon>Bacteria</taxon>
        <taxon>Pseudomonadati</taxon>
        <taxon>Pseudomonadota</taxon>
        <taxon>Gammaproteobacteria</taxon>
        <taxon>Lysobacterales</taxon>
        <taxon>Lysobacteraceae</taxon>
        <taxon>Novilysobacter</taxon>
    </lineage>
</organism>